<organism evidence="1 2">
    <name type="scientific">Trichonephila clavipes</name>
    <name type="common">Golden silk orbweaver</name>
    <name type="synonym">Nephila clavipes</name>
    <dbReference type="NCBI Taxonomy" id="2585209"/>
    <lineage>
        <taxon>Eukaryota</taxon>
        <taxon>Metazoa</taxon>
        <taxon>Ecdysozoa</taxon>
        <taxon>Arthropoda</taxon>
        <taxon>Chelicerata</taxon>
        <taxon>Arachnida</taxon>
        <taxon>Araneae</taxon>
        <taxon>Araneomorphae</taxon>
        <taxon>Entelegynae</taxon>
        <taxon>Araneoidea</taxon>
        <taxon>Nephilidae</taxon>
        <taxon>Trichonephila</taxon>
    </lineage>
</organism>
<evidence type="ECO:0000313" key="1">
    <source>
        <dbReference type="EMBL" id="GFX87990.1"/>
    </source>
</evidence>
<sequence length="109" mass="12577">MERYQSSLFMVALGGFSRRYGQSLWIQAEHEARISSKLLKQKRKFAWKVLTFTAAVTRVTPNPHDRAVRLKKFFRDFTIAKGTLHVAHKKVPPQCPLCLPTVSNYLSRS</sequence>
<evidence type="ECO:0000313" key="2">
    <source>
        <dbReference type="Proteomes" id="UP000887159"/>
    </source>
</evidence>
<comment type="caution">
    <text evidence="1">The sequence shown here is derived from an EMBL/GenBank/DDBJ whole genome shotgun (WGS) entry which is preliminary data.</text>
</comment>
<dbReference type="Proteomes" id="UP000887159">
    <property type="component" value="Unassembled WGS sequence"/>
</dbReference>
<dbReference type="EMBL" id="BMAU01021040">
    <property type="protein sequence ID" value="GFX87990.1"/>
    <property type="molecule type" value="Genomic_DNA"/>
</dbReference>
<proteinExistence type="predicted"/>
<name>A0A8X6RCR7_TRICX</name>
<dbReference type="AlphaFoldDB" id="A0A8X6RCR7"/>
<accession>A0A8X6RCR7</accession>
<gene>
    <name evidence="1" type="ORF">TNCV_4374541</name>
</gene>
<protein>
    <submittedName>
        <fullName evidence="1">Uncharacterized protein</fullName>
    </submittedName>
</protein>
<reference evidence="1" key="1">
    <citation type="submission" date="2020-08" db="EMBL/GenBank/DDBJ databases">
        <title>Multicomponent nature underlies the extraordinary mechanical properties of spider dragline silk.</title>
        <authorList>
            <person name="Kono N."/>
            <person name="Nakamura H."/>
            <person name="Mori M."/>
            <person name="Yoshida Y."/>
            <person name="Ohtoshi R."/>
            <person name="Malay A.D."/>
            <person name="Moran D.A.P."/>
            <person name="Tomita M."/>
            <person name="Numata K."/>
            <person name="Arakawa K."/>
        </authorList>
    </citation>
    <scope>NUCLEOTIDE SEQUENCE</scope>
</reference>
<keyword evidence="2" id="KW-1185">Reference proteome</keyword>